<name>A0A443IJD9_9RHOB</name>
<keyword evidence="3" id="KW-1185">Reference proteome</keyword>
<accession>A0A443IJD9</accession>
<dbReference type="AlphaFoldDB" id="A0A443IJD9"/>
<evidence type="ECO:0000313" key="3">
    <source>
        <dbReference type="Proteomes" id="UP000285710"/>
    </source>
</evidence>
<protein>
    <submittedName>
        <fullName evidence="2">Uncharacterized protein</fullName>
    </submittedName>
</protein>
<evidence type="ECO:0000256" key="1">
    <source>
        <dbReference type="SAM" id="SignalP"/>
    </source>
</evidence>
<organism evidence="2 3">
    <name type="scientific">Paenirhodobacter populi</name>
    <dbReference type="NCBI Taxonomy" id="2306993"/>
    <lineage>
        <taxon>Bacteria</taxon>
        <taxon>Pseudomonadati</taxon>
        <taxon>Pseudomonadota</taxon>
        <taxon>Alphaproteobacteria</taxon>
        <taxon>Rhodobacterales</taxon>
        <taxon>Rhodobacter group</taxon>
        <taxon>Paenirhodobacter</taxon>
    </lineage>
</organism>
<sequence length="207" mass="22313">MIEKTVLGLLIGLAAPAFAQGVSVDLIKDDLKTAMASDSPVVWLIYDFDMVQIDDTIAVLDPIKDRVIVGLADTDFPGRWAMLEGKLNTAGFKVCEAWGSGLHFATAHAPAGDDGDWENMQMWSALQVSDTDLLAFITDSASYDAAATEWEMGGTMKGVAARNYVFADLFSGDREPRRVTDDNEAGISSSLRFSDSNKGRECFDGGA</sequence>
<dbReference type="RefSeq" id="WP_128271094.1">
    <property type="nucleotide sequence ID" value="NZ_SAUW01000054.1"/>
</dbReference>
<dbReference type="Proteomes" id="UP000285710">
    <property type="component" value="Unassembled WGS sequence"/>
</dbReference>
<comment type="caution">
    <text evidence="2">The sequence shown here is derived from an EMBL/GenBank/DDBJ whole genome shotgun (WGS) entry which is preliminary data.</text>
</comment>
<feature type="signal peptide" evidence="1">
    <location>
        <begin position="1"/>
        <end position="19"/>
    </location>
</feature>
<reference evidence="2 3" key="2">
    <citation type="submission" date="2019-01" db="EMBL/GenBank/DDBJ databases">
        <authorList>
            <person name="Li Y."/>
        </authorList>
    </citation>
    <scope>NUCLEOTIDE SEQUENCE [LARGE SCALE GENOMIC DNA]</scope>
    <source>
        <strain evidence="2 3">2D-5</strain>
    </source>
</reference>
<proteinExistence type="predicted"/>
<reference evidence="2 3" key="1">
    <citation type="submission" date="2019-01" db="EMBL/GenBank/DDBJ databases">
        <title>Sinorhodobacter populi sp. nov. isolated from the symptomatic bark tissue of Populus euramericana canker.</title>
        <authorList>
            <person name="Xu G."/>
        </authorList>
    </citation>
    <scope>NUCLEOTIDE SEQUENCE [LARGE SCALE GENOMIC DNA]</scope>
    <source>
        <strain evidence="2 3">2D-5</strain>
    </source>
</reference>
<evidence type="ECO:0000313" key="2">
    <source>
        <dbReference type="EMBL" id="RWR04392.1"/>
    </source>
</evidence>
<dbReference type="EMBL" id="SAUW01000054">
    <property type="protein sequence ID" value="RWR04392.1"/>
    <property type="molecule type" value="Genomic_DNA"/>
</dbReference>
<keyword evidence="1" id="KW-0732">Signal</keyword>
<feature type="chain" id="PRO_5019115192" evidence="1">
    <location>
        <begin position="20"/>
        <end position="207"/>
    </location>
</feature>
<gene>
    <name evidence="2" type="ORF">D2T33_21145</name>
</gene>